<comment type="caution">
    <text evidence="3">The sequence shown here is derived from an EMBL/GenBank/DDBJ whole genome shotgun (WGS) entry which is preliminary data.</text>
</comment>
<protein>
    <submittedName>
        <fullName evidence="3">Uncharacterized protein</fullName>
    </submittedName>
</protein>
<keyword evidence="2" id="KW-1133">Transmembrane helix</keyword>
<proteinExistence type="predicted"/>
<keyword evidence="2" id="KW-0812">Transmembrane</keyword>
<dbReference type="EMBL" id="JANBUL010000112">
    <property type="protein sequence ID" value="KAJ2781194.1"/>
    <property type="molecule type" value="Genomic_DNA"/>
</dbReference>
<evidence type="ECO:0000313" key="4">
    <source>
        <dbReference type="Proteomes" id="UP001140217"/>
    </source>
</evidence>
<keyword evidence="4" id="KW-1185">Reference proteome</keyword>
<name>A0A9W8HFY4_9FUNG</name>
<gene>
    <name evidence="3" type="ORF">H4R18_003013</name>
</gene>
<feature type="compositionally biased region" description="Basic and acidic residues" evidence="1">
    <location>
        <begin position="234"/>
        <end position="243"/>
    </location>
</feature>
<dbReference type="AlphaFoldDB" id="A0A9W8HFY4"/>
<accession>A0A9W8HFY4</accession>
<organism evidence="3 4">
    <name type="scientific">Coemansia javaensis</name>
    <dbReference type="NCBI Taxonomy" id="2761396"/>
    <lineage>
        <taxon>Eukaryota</taxon>
        <taxon>Fungi</taxon>
        <taxon>Fungi incertae sedis</taxon>
        <taxon>Zoopagomycota</taxon>
        <taxon>Kickxellomycotina</taxon>
        <taxon>Kickxellomycetes</taxon>
        <taxon>Kickxellales</taxon>
        <taxon>Kickxellaceae</taxon>
        <taxon>Coemansia</taxon>
    </lineage>
</organism>
<sequence>MLAGIGVVRPGLGRMAWHGRAVWPSQKTTTPSRAYYHRRGPRRLWWALARPALVAAGCAALVTVAWPVVRLAVAGALGYGAYRAVRAALELRGLRGAAWSRVRDMAAAAAALGVDARAVEAARAAAEAAVRAACASAPAAQQAVGADPARVTLGAAVDLCAAAAAPGAARVEAVFPLLVDAAPTPVFVRACFAPPAAADALHILARRPSGDVAAIEIDPAAAWSPPPPPRAHRPVRDADYREL</sequence>
<dbReference type="Proteomes" id="UP001140217">
    <property type="component" value="Unassembled WGS sequence"/>
</dbReference>
<evidence type="ECO:0000256" key="1">
    <source>
        <dbReference type="SAM" id="MobiDB-lite"/>
    </source>
</evidence>
<feature type="transmembrane region" description="Helical" evidence="2">
    <location>
        <begin position="44"/>
        <end position="62"/>
    </location>
</feature>
<feature type="region of interest" description="Disordered" evidence="1">
    <location>
        <begin position="219"/>
        <end position="243"/>
    </location>
</feature>
<reference evidence="3" key="1">
    <citation type="submission" date="2022-07" db="EMBL/GenBank/DDBJ databases">
        <title>Phylogenomic reconstructions and comparative analyses of Kickxellomycotina fungi.</title>
        <authorList>
            <person name="Reynolds N.K."/>
            <person name="Stajich J.E."/>
            <person name="Barry K."/>
            <person name="Grigoriev I.V."/>
            <person name="Crous P."/>
            <person name="Smith M.E."/>
        </authorList>
    </citation>
    <scope>NUCLEOTIDE SEQUENCE</scope>
    <source>
        <strain evidence="3">NBRC 105414</strain>
    </source>
</reference>
<evidence type="ECO:0000256" key="2">
    <source>
        <dbReference type="SAM" id="Phobius"/>
    </source>
</evidence>
<keyword evidence="2" id="KW-0472">Membrane</keyword>
<evidence type="ECO:0000313" key="3">
    <source>
        <dbReference type="EMBL" id="KAJ2781194.1"/>
    </source>
</evidence>